<dbReference type="Proteomes" id="UP000629098">
    <property type="component" value="Unassembled WGS sequence"/>
</dbReference>
<evidence type="ECO:0000256" key="2">
    <source>
        <dbReference type="PIRSR" id="PIRSR000460-1"/>
    </source>
</evidence>
<protein>
    <submittedName>
        <fullName evidence="3">Alpha-glucan family phosphorylase</fullName>
    </submittedName>
</protein>
<proteinExistence type="inferred from homology"/>
<name>A0A8J6XE27_9CYAN</name>
<dbReference type="InterPro" id="IPR000811">
    <property type="entry name" value="Glyco_trans_35"/>
</dbReference>
<dbReference type="EMBL" id="JACXAE010000057">
    <property type="protein sequence ID" value="MBD2773694.1"/>
    <property type="molecule type" value="Genomic_DNA"/>
</dbReference>
<dbReference type="PIRSF" id="PIRSF000460">
    <property type="entry name" value="Pprylas_GlgP"/>
    <property type="match status" value="1"/>
</dbReference>
<gene>
    <name evidence="3" type="primary">glgP</name>
    <name evidence="3" type="ORF">ICL16_16835</name>
</gene>
<accession>A0A8J6XE27</accession>
<feature type="modified residue" description="N6-(pyridoxal phosphate)lysine" evidence="2">
    <location>
        <position position="533"/>
    </location>
</feature>
<comment type="similarity">
    <text evidence="1">Belongs to the glycogen phosphorylase family.</text>
</comment>
<comment type="caution">
    <text evidence="3">The sequence shown here is derived from an EMBL/GenBank/DDBJ whole genome shotgun (WGS) entry which is preliminary data.</text>
</comment>
<dbReference type="PANTHER" id="PTHR42655:SF1">
    <property type="entry name" value="GLYCOGEN PHOSPHORYLASE"/>
    <property type="match status" value="1"/>
</dbReference>
<organism evidence="3 4">
    <name type="scientific">Iningainema tapete BLCC-T55</name>
    <dbReference type="NCBI Taxonomy" id="2748662"/>
    <lineage>
        <taxon>Bacteria</taxon>
        <taxon>Bacillati</taxon>
        <taxon>Cyanobacteriota</taxon>
        <taxon>Cyanophyceae</taxon>
        <taxon>Nostocales</taxon>
        <taxon>Scytonemataceae</taxon>
        <taxon>Iningainema tapete</taxon>
    </lineage>
</organism>
<dbReference type="PANTHER" id="PTHR42655">
    <property type="entry name" value="GLYCOGEN PHOSPHORYLASE"/>
    <property type="match status" value="1"/>
</dbReference>
<dbReference type="GO" id="GO:0030170">
    <property type="term" value="F:pyridoxal phosphate binding"/>
    <property type="evidence" value="ECO:0007669"/>
    <property type="project" value="InterPro"/>
</dbReference>
<dbReference type="NCBIfam" id="TIGR02094">
    <property type="entry name" value="more_P_ylases"/>
    <property type="match status" value="1"/>
</dbReference>
<dbReference type="AlphaFoldDB" id="A0A8J6XE27"/>
<reference evidence="3" key="1">
    <citation type="submission" date="2020-09" db="EMBL/GenBank/DDBJ databases">
        <title>Iningainema tapete sp. nov. (Scytonemataceae, Cyanobacteria) from greenhouses in central Florida (USA) produces two types of nodularin with biosynthetic potential for microcystin-LR and anabaenopeptins.</title>
        <authorList>
            <person name="Berthold D.E."/>
            <person name="Lefler F.W."/>
            <person name="Huang I.-S."/>
            <person name="Abdulla H."/>
            <person name="Zimba P.V."/>
            <person name="Laughinghouse H.D. IV."/>
        </authorList>
    </citation>
    <scope>NUCLEOTIDE SEQUENCE</scope>
    <source>
        <strain evidence="3">BLCCT55</strain>
    </source>
</reference>
<evidence type="ECO:0000313" key="4">
    <source>
        <dbReference type="Proteomes" id="UP000629098"/>
    </source>
</evidence>
<dbReference type="GO" id="GO:0005975">
    <property type="term" value="P:carbohydrate metabolic process"/>
    <property type="evidence" value="ECO:0007669"/>
    <property type="project" value="InterPro"/>
</dbReference>
<keyword evidence="4" id="KW-1185">Reference proteome</keyword>
<dbReference type="SUPFAM" id="SSF53756">
    <property type="entry name" value="UDP-Glycosyltransferase/glycogen phosphorylase"/>
    <property type="match status" value="1"/>
</dbReference>
<dbReference type="RefSeq" id="WP_190829783.1">
    <property type="nucleotide sequence ID" value="NZ_CAWPPI010000057.1"/>
</dbReference>
<keyword evidence="2" id="KW-0663">Pyridoxal phosphate</keyword>
<dbReference type="GO" id="GO:0008184">
    <property type="term" value="F:glycogen phosphorylase activity"/>
    <property type="evidence" value="ECO:0007669"/>
    <property type="project" value="InterPro"/>
</dbReference>
<evidence type="ECO:0000256" key="1">
    <source>
        <dbReference type="ARBA" id="ARBA00006047"/>
    </source>
</evidence>
<dbReference type="Gene3D" id="3.40.50.2000">
    <property type="entry name" value="Glycogen Phosphorylase B"/>
    <property type="match status" value="3"/>
</dbReference>
<evidence type="ECO:0000313" key="3">
    <source>
        <dbReference type="EMBL" id="MBD2773694.1"/>
    </source>
</evidence>
<dbReference type="Pfam" id="PF00343">
    <property type="entry name" value="Phosphorylase"/>
    <property type="match status" value="2"/>
</dbReference>
<sequence>MSDRNSSFLAGKLPNQQQDNTWASQLPQFTSSNPIAYFSIEFGLDSLPTYSGGLGILAGDYLKSASDLGLPVVGIGLLYSQGYFTQRLNAGRQEEYYQDYDFNQLPLELCRDELGEVLTVTVGVAESNVKAQVWLARVGQVKLYFLDVNLADNCTSDRSLTARLYGGDKETRIAQEIILGIGGVRLLQLLNLKPHTYHLNEGHAAFALLELARQTIESTGKSFAQAVEAMRPACVFTTHTPVPAGHDTFSPELMQRYFGQYYPQLGLTQEAFLELGHAPEDSDTFNMTALALRLCRAVNGVSKLNGQVCRQMWSKLYPHLPVEQVPISSITNGVHAPTWVAPEMADLYAQYIDANWLDRITDTQWAKVDEIPDEELWQRHQQLKARLINFVCGAGILRSENIQGTLMLPIPQKHQAAQILDPEALTLGVARRFSTYKRGDLIMHDVERAKRILTNAQKPVQIIFAGKAHPADEESKKIIQRIIEWSQDPDIQNRVVFLENYNMDIATQLVQGVDVWLNTPQRPKEASGTSGQKVCLNGGLHCSVLDGWWPEAYQAGCNGWAIGDGEVSDNEEEQNQRDASAMYTLLEQEIIPCFYDRDASGLPLRWIQIIKASIKTIVPQFNTNRMVMEYVTQMYLY</sequence>
<dbReference type="InterPro" id="IPR011834">
    <property type="entry name" value="Agluc_phsphrylas"/>
</dbReference>
<dbReference type="InterPro" id="IPR052182">
    <property type="entry name" value="Glycogen/Maltodextrin_Phosph"/>
</dbReference>